<evidence type="ECO:0000256" key="19">
    <source>
        <dbReference type="PIRNR" id="PIRNR017184"/>
    </source>
</evidence>
<feature type="binding site" evidence="18">
    <location>
        <position position="62"/>
    </location>
    <ligand>
        <name>K(+)</name>
        <dbReference type="ChEBI" id="CHEBI:29103"/>
    </ligand>
</feature>
<comment type="cofactor">
    <cofactor evidence="18 19">
        <name>K(+)</name>
        <dbReference type="ChEBI" id="CHEBI:29103"/>
    </cofactor>
    <text evidence="18 19">Binds 1 potassium ion per subunit.</text>
</comment>
<evidence type="ECO:0000256" key="12">
    <source>
        <dbReference type="ARBA" id="ARBA00023239"/>
    </source>
</evidence>
<comment type="similarity">
    <text evidence="4 19">In the C-terminal section; belongs to the NnrD/CARKD family.</text>
</comment>
<protein>
    <recommendedName>
        <fullName evidence="19">Bifunctional NAD(P)H-hydrate repair enzyme</fullName>
    </recommendedName>
    <alternativeName>
        <fullName evidence="19">Nicotinamide nucleotide repair protein</fullName>
    </alternativeName>
    <domain>
        <recommendedName>
            <fullName evidence="19">ADP-dependent (S)-NAD(P)H-hydrate dehydratase</fullName>
            <ecNumber evidence="19">4.2.1.136</ecNumber>
        </recommendedName>
        <alternativeName>
            <fullName evidence="19">ADP-dependent NAD(P)HX dehydratase</fullName>
        </alternativeName>
    </domain>
    <domain>
        <recommendedName>
            <fullName evidence="19">NAD(P)H-hydrate epimerase</fullName>
            <ecNumber evidence="19">5.1.99.6</ecNumber>
        </recommendedName>
    </domain>
</protein>
<keyword evidence="9 18" id="KW-0630">Potassium</keyword>
<feature type="binding site" evidence="17">
    <location>
        <position position="392"/>
    </location>
    <ligand>
        <name>(6S)-NADPHX</name>
        <dbReference type="ChEBI" id="CHEBI:64076"/>
    </ligand>
</feature>
<dbReference type="AlphaFoldDB" id="A0A161QC82"/>
<gene>
    <name evidence="22" type="primary">nnr</name>
    <name evidence="17" type="synonym">nnrD</name>
    <name evidence="18" type="synonym">nnrE</name>
    <name evidence="22" type="ORF">ATZ99_08860</name>
</gene>
<dbReference type="NCBIfam" id="TIGR00196">
    <property type="entry name" value="yjeF_cterm"/>
    <property type="match status" value="1"/>
</dbReference>
<dbReference type="Proteomes" id="UP000075737">
    <property type="component" value="Unassembled WGS sequence"/>
</dbReference>
<keyword evidence="13" id="KW-0511">Multifunctional enzyme</keyword>
<evidence type="ECO:0000256" key="14">
    <source>
        <dbReference type="ARBA" id="ARBA00025153"/>
    </source>
</evidence>
<proteinExistence type="inferred from homology"/>
<dbReference type="PANTHER" id="PTHR12592:SF0">
    <property type="entry name" value="ATP-DEPENDENT (S)-NAD(P)H-HYDRATE DEHYDRATASE"/>
    <property type="match status" value="1"/>
</dbReference>
<evidence type="ECO:0000256" key="4">
    <source>
        <dbReference type="ARBA" id="ARBA00009524"/>
    </source>
</evidence>
<dbReference type="PIRSF" id="PIRSF017184">
    <property type="entry name" value="Nnr"/>
    <property type="match status" value="1"/>
</dbReference>
<evidence type="ECO:0000313" key="22">
    <source>
        <dbReference type="EMBL" id="KYO66832.1"/>
    </source>
</evidence>
<comment type="function">
    <text evidence="18">Catalyzes the epimerization of the S- and R-forms of NAD(P)HX, a damaged form of NAD(P)H that is a result of enzymatic or heat-dependent hydration. This is a prerequisite for the S-specific NAD(P)H-hydrate dehydratase to allow the repair of both epimers of NAD(P)HX.</text>
</comment>
<feature type="binding site" evidence="18">
    <location>
        <position position="172"/>
    </location>
    <ligand>
        <name>K(+)</name>
        <dbReference type="ChEBI" id="CHEBI:29103"/>
    </ligand>
</feature>
<dbReference type="InterPro" id="IPR004443">
    <property type="entry name" value="YjeF_N_dom"/>
</dbReference>
<sequence length="519" mass="55902">MKVVMPETMRKMDKLAMEDFRVPGIVLMENAGKAVADAVDRAYQKQCFTSKKVYIFCGKGNNGGDGFVAARHLKNKGFSVEIFIPEKKESIAGDALINLTILEKMNVSLNYIFSNEQLSRVYDLLKKEDGNFALIDALFGTGLKGDIEGRYKEVINLINKTKGYKVAVDIPSGICGRTGKVLGEAVKADETVTMGLLKPGLLLYPGAVYAGKVTVADIGMPVDLIEEIGPEGILLNEDFIKDLFIPYPPNVHKGFFGKVFIIAGSKGLTGAAALCALAAQRSGAGLVTLGVPESLTAVFEVKLTEVMKMPLPDHGGCISLEALDRALEFSQKVDVVAVGPGLSTNENTKKFIREFVINCKKPLVLDADGINAFQKHPDLLRGKEGDIIITPHSGELARLLNTVPLEIEENRWQKVVEAADEFNCTVVLKGARTLIKSPSSPVYINPTGNPGMATGGSGDVLTGMIAAFLARNREPLKAACAGVYIHGLAGDIAREKKGEFSLIAGDILDNLPEAFKRIF</sequence>
<name>A0A161QC82_9FIRM</name>
<dbReference type="SUPFAM" id="SSF64153">
    <property type="entry name" value="YjeF N-terminal domain-like"/>
    <property type="match status" value="1"/>
</dbReference>
<organism evidence="22 23">
    <name type="scientific">Thermovenabulum gondwanense</name>
    <dbReference type="NCBI Taxonomy" id="520767"/>
    <lineage>
        <taxon>Bacteria</taxon>
        <taxon>Bacillati</taxon>
        <taxon>Bacillota</taxon>
        <taxon>Clostridia</taxon>
        <taxon>Thermosediminibacterales</taxon>
        <taxon>Thermosediminibacteraceae</taxon>
        <taxon>Thermovenabulum</taxon>
    </lineage>
</organism>
<dbReference type="GO" id="GO:0052855">
    <property type="term" value="F:ADP-dependent NAD(P)H-hydrate dehydratase activity"/>
    <property type="evidence" value="ECO:0007669"/>
    <property type="project" value="UniProtKB-UniRule"/>
</dbReference>
<evidence type="ECO:0000259" key="21">
    <source>
        <dbReference type="PROSITE" id="PS51385"/>
    </source>
</evidence>
<dbReference type="InterPro" id="IPR000631">
    <property type="entry name" value="CARKD"/>
</dbReference>
<dbReference type="PANTHER" id="PTHR12592">
    <property type="entry name" value="ATP-DEPENDENT (S)-NAD(P)H-HYDRATE DEHYDRATASE FAMILY MEMBER"/>
    <property type="match status" value="1"/>
</dbReference>
<comment type="similarity">
    <text evidence="18">Belongs to the NnrE/AIBP family.</text>
</comment>
<evidence type="ECO:0000256" key="1">
    <source>
        <dbReference type="ARBA" id="ARBA00000013"/>
    </source>
</evidence>
<dbReference type="GO" id="GO:0046496">
    <property type="term" value="P:nicotinamide nucleotide metabolic process"/>
    <property type="evidence" value="ECO:0007669"/>
    <property type="project" value="UniProtKB-UniRule"/>
</dbReference>
<comment type="subunit">
    <text evidence="17">Homotetramer.</text>
</comment>
<keyword evidence="8 17" id="KW-0521">NADP</keyword>
<evidence type="ECO:0000313" key="23">
    <source>
        <dbReference type="Proteomes" id="UP000075737"/>
    </source>
</evidence>
<dbReference type="EC" id="5.1.99.6" evidence="19"/>
<feature type="domain" description="YjeF N-terminal" evidence="21">
    <location>
        <begin position="9"/>
        <end position="226"/>
    </location>
</feature>
<dbReference type="EMBL" id="LOHZ01000024">
    <property type="protein sequence ID" value="KYO66832.1"/>
    <property type="molecule type" value="Genomic_DNA"/>
</dbReference>
<keyword evidence="11 18" id="KW-0413">Isomerase</keyword>
<feature type="binding site" evidence="18">
    <location>
        <position position="169"/>
    </location>
    <ligand>
        <name>(6S)-NADPHX</name>
        <dbReference type="ChEBI" id="CHEBI:64076"/>
    </ligand>
</feature>
<comment type="function">
    <text evidence="17">Catalyzes the dehydration of the S-form of NAD(P)HX at the expense of ADP, which is converted to AMP. Together with NAD(P)HX epimerase, which catalyzes the epimerization of the S- and R-forms, the enzyme allows the repair of both epimers of NAD(P)HX, a damaged form of NAD(P)H that is a result of enzymatic or heat-dependent hydration.</text>
</comment>
<dbReference type="Pfam" id="PF01256">
    <property type="entry name" value="Carb_kinase"/>
    <property type="match status" value="1"/>
</dbReference>
<dbReference type="CDD" id="cd01171">
    <property type="entry name" value="YXKO-related"/>
    <property type="match status" value="1"/>
</dbReference>
<feature type="binding site" evidence="17">
    <location>
        <begin position="429"/>
        <end position="433"/>
    </location>
    <ligand>
        <name>AMP</name>
        <dbReference type="ChEBI" id="CHEBI:456215"/>
    </ligand>
</feature>
<dbReference type="NCBIfam" id="TIGR00197">
    <property type="entry name" value="yjeF_nterm"/>
    <property type="match status" value="1"/>
</dbReference>
<dbReference type="GO" id="GO:0046872">
    <property type="term" value="F:metal ion binding"/>
    <property type="evidence" value="ECO:0007669"/>
    <property type="project" value="UniProtKB-UniRule"/>
</dbReference>
<evidence type="ECO:0000256" key="13">
    <source>
        <dbReference type="ARBA" id="ARBA00023268"/>
    </source>
</evidence>
<feature type="binding site" evidence="17">
    <location>
        <position position="458"/>
    </location>
    <ligand>
        <name>AMP</name>
        <dbReference type="ChEBI" id="CHEBI:456215"/>
    </ligand>
</feature>
<dbReference type="InterPro" id="IPR017953">
    <property type="entry name" value="Carbohydrate_kinase_pred_CS"/>
</dbReference>
<dbReference type="SUPFAM" id="SSF53613">
    <property type="entry name" value="Ribokinase-like"/>
    <property type="match status" value="1"/>
</dbReference>
<evidence type="ECO:0000256" key="15">
    <source>
        <dbReference type="ARBA" id="ARBA00048238"/>
    </source>
</evidence>
<evidence type="ECO:0000256" key="17">
    <source>
        <dbReference type="HAMAP-Rule" id="MF_01965"/>
    </source>
</evidence>
<comment type="similarity">
    <text evidence="17">Belongs to the NnrD/CARKD family.</text>
</comment>
<dbReference type="HAMAP" id="MF_01966">
    <property type="entry name" value="NADHX_epimerase"/>
    <property type="match status" value="1"/>
</dbReference>
<dbReference type="PROSITE" id="PS51383">
    <property type="entry name" value="YJEF_C_3"/>
    <property type="match status" value="1"/>
</dbReference>
<dbReference type="EC" id="4.2.1.136" evidence="19"/>
<evidence type="ECO:0000256" key="2">
    <source>
        <dbReference type="ARBA" id="ARBA00000909"/>
    </source>
</evidence>
<comment type="catalytic activity">
    <reaction evidence="1 18 19">
        <text>(6R)-NADHX = (6S)-NADHX</text>
        <dbReference type="Rhea" id="RHEA:32215"/>
        <dbReference type="ChEBI" id="CHEBI:64074"/>
        <dbReference type="ChEBI" id="CHEBI:64075"/>
        <dbReference type="EC" id="5.1.99.6"/>
    </reaction>
</comment>
<reference evidence="22 23" key="1">
    <citation type="submission" date="2015-12" db="EMBL/GenBank/DDBJ databases">
        <title>Draft genome of Thermovenabulum gondwanense isolated from a red thermophilic microbial mat colonisisng an outflow channel of a bore well.</title>
        <authorList>
            <person name="Patel B.K."/>
        </authorList>
    </citation>
    <scope>NUCLEOTIDE SEQUENCE [LARGE SCALE GENOMIC DNA]</scope>
    <source>
        <strain evidence="22 23">R270</strain>
    </source>
</reference>
<evidence type="ECO:0000256" key="18">
    <source>
        <dbReference type="HAMAP-Rule" id="MF_01966"/>
    </source>
</evidence>
<evidence type="ECO:0000256" key="8">
    <source>
        <dbReference type="ARBA" id="ARBA00022857"/>
    </source>
</evidence>
<dbReference type="GO" id="GO:0005524">
    <property type="term" value="F:ATP binding"/>
    <property type="evidence" value="ECO:0007669"/>
    <property type="project" value="UniProtKB-UniRule"/>
</dbReference>
<feature type="binding site" evidence="17">
    <location>
        <position position="459"/>
    </location>
    <ligand>
        <name>(6S)-NADPHX</name>
        <dbReference type="ChEBI" id="CHEBI:64076"/>
    </ligand>
</feature>
<dbReference type="PROSITE" id="PS51385">
    <property type="entry name" value="YJEF_N"/>
    <property type="match status" value="1"/>
</dbReference>
<dbReference type="Pfam" id="PF03853">
    <property type="entry name" value="YjeF_N"/>
    <property type="match status" value="1"/>
</dbReference>
<dbReference type="Gene3D" id="3.40.50.10260">
    <property type="entry name" value="YjeF N-terminal domain"/>
    <property type="match status" value="1"/>
</dbReference>
<comment type="catalytic activity">
    <reaction evidence="16 17 19">
        <text>(6S)-NADPHX + ADP = AMP + phosphate + NADPH + H(+)</text>
        <dbReference type="Rhea" id="RHEA:32235"/>
        <dbReference type="ChEBI" id="CHEBI:15378"/>
        <dbReference type="ChEBI" id="CHEBI:43474"/>
        <dbReference type="ChEBI" id="CHEBI:57783"/>
        <dbReference type="ChEBI" id="CHEBI:64076"/>
        <dbReference type="ChEBI" id="CHEBI:456215"/>
        <dbReference type="ChEBI" id="CHEBI:456216"/>
        <dbReference type="EC" id="4.2.1.136"/>
    </reaction>
</comment>
<dbReference type="InterPro" id="IPR030677">
    <property type="entry name" value="Nnr"/>
</dbReference>
<evidence type="ECO:0000256" key="3">
    <source>
        <dbReference type="ARBA" id="ARBA00006001"/>
    </source>
</evidence>
<keyword evidence="5 18" id="KW-0479">Metal-binding</keyword>
<feature type="binding site" evidence="17">
    <location>
        <position position="341"/>
    </location>
    <ligand>
        <name>(6S)-NADPHX</name>
        <dbReference type="ChEBI" id="CHEBI:64076"/>
    </ligand>
</feature>
<dbReference type="PATRIC" id="fig|520767.4.peg.980"/>
<evidence type="ECO:0000256" key="7">
    <source>
        <dbReference type="ARBA" id="ARBA00022840"/>
    </source>
</evidence>
<dbReference type="OrthoDB" id="9806925at2"/>
<comment type="caution">
    <text evidence="22">The sequence shown here is derived from an EMBL/GenBank/DDBJ whole genome shotgun (WGS) entry which is preliminary data.</text>
</comment>
<comment type="catalytic activity">
    <reaction evidence="15 17 19">
        <text>(6S)-NADHX + ADP = AMP + phosphate + NADH + H(+)</text>
        <dbReference type="Rhea" id="RHEA:32223"/>
        <dbReference type="ChEBI" id="CHEBI:15378"/>
        <dbReference type="ChEBI" id="CHEBI:43474"/>
        <dbReference type="ChEBI" id="CHEBI:57945"/>
        <dbReference type="ChEBI" id="CHEBI:64074"/>
        <dbReference type="ChEBI" id="CHEBI:456215"/>
        <dbReference type="ChEBI" id="CHEBI:456216"/>
        <dbReference type="EC" id="4.2.1.136"/>
    </reaction>
</comment>
<dbReference type="InterPro" id="IPR029056">
    <property type="entry name" value="Ribokinase-like"/>
</dbReference>
<evidence type="ECO:0000256" key="9">
    <source>
        <dbReference type="ARBA" id="ARBA00022958"/>
    </source>
</evidence>
<evidence type="ECO:0000256" key="16">
    <source>
        <dbReference type="ARBA" id="ARBA00049209"/>
    </source>
</evidence>
<evidence type="ECO:0000256" key="6">
    <source>
        <dbReference type="ARBA" id="ARBA00022741"/>
    </source>
</evidence>
<keyword evidence="23" id="KW-1185">Reference proteome</keyword>
<dbReference type="Gene3D" id="3.40.1190.20">
    <property type="match status" value="1"/>
</dbReference>
<feature type="binding site" evidence="18">
    <location>
        <begin position="61"/>
        <end position="65"/>
    </location>
    <ligand>
        <name>(6S)-NADPHX</name>
        <dbReference type="ChEBI" id="CHEBI:64076"/>
    </ligand>
</feature>
<comment type="catalytic activity">
    <reaction evidence="2 18 19">
        <text>(6R)-NADPHX = (6S)-NADPHX</text>
        <dbReference type="Rhea" id="RHEA:32227"/>
        <dbReference type="ChEBI" id="CHEBI:64076"/>
        <dbReference type="ChEBI" id="CHEBI:64077"/>
        <dbReference type="EC" id="5.1.99.6"/>
    </reaction>
</comment>
<comment type="function">
    <text evidence="14 19">Bifunctional enzyme that catalyzes the epimerization of the S- and R-forms of NAD(P)HX and the dehydration of the S-form of NAD(P)HX at the expense of ADP, which is converted to AMP. This allows the repair of both epimers of NAD(P)HX, a damaged form of NAD(P)H that is a result of enzymatic or heat-dependent hydration.</text>
</comment>
<feature type="binding site" evidence="18">
    <location>
        <position position="151"/>
    </location>
    <ligand>
        <name>(6S)-NADPHX</name>
        <dbReference type="ChEBI" id="CHEBI:64076"/>
    </ligand>
</feature>
<dbReference type="RefSeq" id="WP_068748039.1">
    <property type="nucleotide sequence ID" value="NZ_LOHZ01000024.1"/>
</dbReference>
<feature type="binding site" evidence="17">
    <location>
        <position position="271"/>
    </location>
    <ligand>
        <name>(6S)-NADPHX</name>
        <dbReference type="ChEBI" id="CHEBI:64076"/>
    </ligand>
</feature>
<feature type="binding site" evidence="18">
    <location>
        <begin position="140"/>
        <end position="146"/>
    </location>
    <ligand>
        <name>(6S)-NADPHX</name>
        <dbReference type="ChEBI" id="CHEBI:64076"/>
    </ligand>
</feature>
<dbReference type="GO" id="GO:0052856">
    <property type="term" value="F:NAD(P)HX epimerase activity"/>
    <property type="evidence" value="ECO:0007669"/>
    <property type="project" value="UniProtKB-UniRule"/>
</dbReference>
<dbReference type="InterPro" id="IPR036652">
    <property type="entry name" value="YjeF_N_dom_sf"/>
</dbReference>
<keyword evidence="10 17" id="KW-0520">NAD</keyword>
<evidence type="ECO:0000256" key="11">
    <source>
        <dbReference type="ARBA" id="ARBA00023235"/>
    </source>
</evidence>
<evidence type="ECO:0000256" key="10">
    <source>
        <dbReference type="ARBA" id="ARBA00023027"/>
    </source>
</evidence>
<evidence type="ECO:0000259" key="20">
    <source>
        <dbReference type="PROSITE" id="PS51383"/>
    </source>
</evidence>
<dbReference type="PROSITE" id="PS01050">
    <property type="entry name" value="YJEF_C_2"/>
    <property type="match status" value="1"/>
</dbReference>
<comment type="cofactor">
    <cofactor evidence="17">
        <name>Mg(2+)</name>
        <dbReference type="ChEBI" id="CHEBI:18420"/>
    </cofactor>
</comment>
<keyword evidence="12 17" id="KW-0456">Lyase</keyword>
<feature type="binding site" evidence="18">
    <location>
        <position position="136"/>
    </location>
    <ligand>
        <name>K(+)</name>
        <dbReference type="ChEBI" id="CHEBI:29103"/>
    </ligand>
</feature>
<dbReference type="STRING" id="520767.ATZ99_08860"/>
<evidence type="ECO:0000256" key="5">
    <source>
        <dbReference type="ARBA" id="ARBA00022723"/>
    </source>
</evidence>
<feature type="domain" description="YjeF C-terminal" evidence="20">
    <location>
        <begin position="236"/>
        <end position="518"/>
    </location>
</feature>
<dbReference type="GO" id="GO:0110051">
    <property type="term" value="P:metabolite repair"/>
    <property type="evidence" value="ECO:0007669"/>
    <property type="project" value="TreeGrafter"/>
</dbReference>
<dbReference type="HAMAP" id="MF_01965">
    <property type="entry name" value="NADHX_dehydratase"/>
    <property type="match status" value="1"/>
</dbReference>
<keyword evidence="7 17" id="KW-0067">ATP-binding</keyword>
<keyword evidence="6 17" id="KW-0547">Nucleotide-binding</keyword>
<accession>A0A161QC82</accession>
<comment type="similarity">
    <text evidence="3 19">In the N-terminal section; belongs to the NnrE/AIBP family.</text>
</comment>